<proteinExistence type="predicted"/>
<dbReference type="AlphaFoldDB" id="A0A645H4P4"/>
<protein>
    <submittedName>
        <fullName evidence="1">Uncharacterized protein</fullName>
    </submittedName>
</protein>
<accession>A0A645H4P4</accession>
<sequence>MRTGESLVVAIAKVVYKEENEDFSDDKNEE</sequence>
<comment type="caution">
    <text evidence="1">The sequence shown here is derived from an EMBL/GenBank/DDBJ whole genome shotgun (WGS) entry which is preliminary data.</text>
</comment>
<reference evidence="1" key="1">
    <citation type="submission" date="2019-08" db="EMBL/GenBank/DDBJ databases">
        <authorList>
            <person name="Kucharzyk K."/>
            <person name="Murdoch R.W."/>
            <person name="Higgins S."/>
            <person name="Loffler F."/>
        </authorList>
    </citation>
    <scope>NUCLEOTIDE SEQUENCE</scope>
</reference>
<dbReference type="EMBL" id="VSSQ01086791">
    <property type="protein sequence ID" value="MPN33985.1"/>
    <property type="molecule type" value="Genomic_DNA"/>
</dbReference>
<gene>
    <name evidence="1" type="ORF">SDC9_181477</name>
</gene>
<name>A0A645H4P4_9ZZZZ</name>
<evidence type="ECO:0000313" key="1">
    <source>
        <dbReference type="EMBL" id="MPN33985.1"/>
    </source>
</evidence>
<organism evidence="1">
    <name type="scientific">bioreactor metagenome</name>
    <dbReference type="NCBI Taxonomy" id="1076179"/>
    <lineage>
        <taxon>unclassified sequences</taxon>
        <taxon>metagenomes</taxon>
        <taxon>ecological metagenomes</taxon>
    </lineage>
</organism>